<accession>A0A0F9NUM5</accession>
<name>A0A0F9NUM5_9ZZZZ</name>
<reference evidence="1" key="1">
    <citation type="journal article" date="2015" name="Nature">
        <title>Complex archaea that bridge the gap between prokaryotes and eukaryotes.</title>
        <authorList>
            <person name="Spang A."/>
            <person name="Saw J.H."/>
            <person name="Jorgensen S.L."/>
            <person name="Zaremba-Niedzwiedzka K."/>
            <person name="Martijn J."/>
            <person name="Lind A.E."/>
            <person name="van Eijk R."/>
            <person name="Schleper C."/>
            <person name="Guy L."/>
            <person name="Ettema T.J."/>
        </authorList>
    </citation>
    <scope>NUCLEOTIDE SEQUENCE</scope>
</reference>
<organism evidence="1">
    <name type="scientific">marine sediment metagenome</name>
    <dbReference type="NCBI Taxonomy" id="412755"/>
    <lineage>
        <taxon>unclassified sequences</taxon>
        <taxon>metagenomes</taxon>
        <taxon>ecological metagenomes</taxon>
    </lineage>
</organism>
<protein>
    <submittedName>
        <fullName evidence="1">Uncharacterized protein</fullName>
    </submittedName>
</protein>
<gene>
    <name evidence="1" type="ORF">LCGC14_0924510</name>
</gene>
<proteinExistence type="predicted"/>
<sequence>MKNKLLECVDCGHQQRLTANSKHVDGEILCKNCWCSDWMVLTDCIASGESYAAERGLDWLL</sequence>
<dbReference type="AlphaFoldDB" id="A0A0F9NUM5"/>
<comment type="caution">
    <text evidence="1">The sequence shown here is derived from an EMBL/GenBank/DDBJ whole genome shotgun (WGS) entry which is preliminary data.</text>
</comment>
<evidence type="ECO:0000313" key="1">
    <source>
        <dbReference type="EMBL" id="KKN21534.1"/>
    </source>
</evidence>
<dbReference type="EMBL" id="LAZR01003140">
    <property type="protein sequence ID" value="KKN21534.1"/>
    <property type="molecule type" value="Genomic_DNA"/>
</dbReference>